<dbReference type="SUPFAM" id="SSF52540">
    <property type="entry name" value="P-loop containing nucleoside triphosphate hydrolases"/>
    <property type="match status" value="1"/>
</dbReference>
<dbReference type="InterPro" id="IPR003439">
    <property type="entry name" value="ABC_transporter-like_ATP-bd"/>
</dbReference>
<dbReference type="RefSeq" id="WP_275120858.1">
    <property type="nucleotide sequence ID" value="NZ_JAOTPO010000030.1"/>
</dbReference>
<evidence type="ECO:0000259" key="4">
    <source>
        <dbReference type="PROSITE" id="PS50893"/>
    </source>
</evidence>
<evidence type="ECO:0000256" key="3">
    <source>
        <dbReference type="ARBA" id="ARBA00022840"/>
    </source>
</evidence>
<evidence type="ECO:0000256" key="2">
    <source>
        <dbReference type="ARBA" id="ARBA00022741"/>
    </source>
</evidence>
<gene>
    <name evidence="5" type="ORF">N7Z68_23485</name>
</gene>
<keyword evidence="2" id="KW-0547">Nucleotide-binding</keyword>
<dbReference type="CDD" id="cd03257">
    <property type="entry name" value="ABC_NikE_OppD_transporters"/>
    <property type="match status" value="1"/>
</dbReference>
<dbReference type="Proteomes" id="UP001148125">
    <property type="component" value="Unassembled WGS sequence"/>
</dbReference>
<keyword evidence="1" id="KW-0813">Transport</keyword>
<dbReference type="InterPro" id="IPR050319">
    <property type="entry name" value="ABC_transp_ATP-bind"/>
</dbReference>
<evidence type="ECO:0000313" key="5">
    <source>
        <dbReference type="EMBL" id="MDE5416268.1"/>
    </source>
</evidence>
<dbReference type="EMBL" id="JAOTPO010000030">
    <property type="protein sequence ID" value="MDE5416268.1"/>
    <property type="molecule type" value="Genomic_DNA"/>
</dbReference>
<dbReference type="SMART" id="SM00382">
    <property type="entry name" value="AAA"/>
    <property type="match status" value="1"/>
</dbReference>
<comment type="caution">
    <text evidence="5">The sequence shown here is derived from an EMBL/GenBank/DDBJ whole genome shotgun (WGS) entry which is preliminary data.</text>
</comment>
<organism evidence="5 6">
    <name type="scientific">Alkalihalobacterium chitinilyticum</name>
    <dbReference type="NCBI Taxonomy" id="2980103"/>
    <lineage>
        <taxon>Bacteria</taxon>
        <taxon>Bacillati</taxon>
        <taxon>Bacillota</taxon>
        <taxon>Bacilli</taxon>
        <taxon>Bacillales</taxon>
        <taxon>Bacillaceae</taxon>
        <taxon>Alkalihalobacterium</taxon>
    </lineage>
</organism>
<name>A0ABT5VLG0_9BACI</name>
<accession>A0ABT5VLG0</accession>
<dbReference type="InterPro" id="IPR003593">
    <property type="entry name" value="AAA+_ATPase"/>
</dbReference>
<keyword evidence="3 5" id="KW-0067">ATP-binding</keyword>
<dbReference type="PROSITE" id="PS50893">
    <property type="entry name" value="ABC_TRANSPORTER_2"/>
    <property type="match status" value="1"/>
</dbReference>
<dbReference type="PANTHER" id="PTHR43776">
    <property type="entry name" value="TRANSPORT ATP-BINDING PROTEIN"/>
    <property type="match status" value="1"/>
</dbReference>
<protein>
    <submittedName>
        <fullName evidence="5">ABC transporter ATP-binding protein</fullName>
    </submittedName>
</protein>
<reference evidence="5" key="1">
    <citation type="submission" date="2024-05" db="EMBL/GenBank/DDBJ databases">
        <title>Alkalihalobacillus sp. strain MEB203 novel alkaliphilic bacterium from Lonar Lake, India.</title>
        <authorList>
            <person name="Joshi A."/>
            <person name="Thite S."/>
            <person name="Mengade P."/>
        </authorList>
    </citation>
    <scope>NUCLEOTIDE SEQUENCE</scope>
    <source>
        <strain evidence="5">MEB 203</strain>
    </source>
</reference>
<evidence type="ECO:0000256" key="1">
    <source>
        <dbReference type="ARBA" id="ARBA00022448"/>
    </source>
</evidence>
<dbReference type="InterPro" id="IPR027417">
    <property type="entry name" value="P-loop_NTPase"/>
</dbReference>
<dbReference type="Gene3D" id="3.40.50.300">
    <property type="entry name" value="P-loop containing nucleotide triphosphate hydrolases"/>
    <property type="match status" value="1"/>
</dbReference>
<feature type="domain" description="ABC transporter" evidence="4">
    <location>
        <begin position="18"/>
        <end position="269"/>
    </location>
</feature>
<evidence type="ECO:0000313" key="6">
    <source>
        <dbReference type="Proteomes" id="UP001148125"/>
    </source>
</evidence>
<dbReference type="InterPro" id="IPR017871">
    <property type="entry name" value="ABC_transporter-like_CS"/>
</dbReference>
<dbReference type="PROSITE" id="PS00211">
    <property type="entry name" value="ABC_TRANSPORTER_1"/>
    <property type="match status" value="1"/>
</dbReference>
<dbReference type="GO" id="GO:0005524">
    <property type="term" value="F:ATP binding"/>
    <property type="evidence" value="ECO:0007669"/>
    <property type="project" value="UniProtKB-KW"/>
</dbReference>
<keyword evidence="6" id="KW-1185">Reference proteome</keyword>
<sequence length="273" mass="30756">MIYTVSNEDREYERKPLIRINGLEKSYPLPRKSLFQKKSHATILNNINLEINTNETVALVGESGSGKTTLGECIGGLRSIPDSTVYFNGKCINDLKNEERTYFRKSVQFVFQNPHSSVNPRMTVYDILREPIKIHKLTKTKKEEQEMIIQLLEDVGLPSSLSHSKAKNLSGGQCQRLAIARAISLKPPLIICDEAVSALDVSVQATIIQLLQSLQKKYGLSYLFISHDLGVVRSIADRVVVLKNGEIVEEQRSEELFNQPKHSYTKELLSSVL</sequence>
<dbReference type="Pfam" id="PF00005">
    <property type="entry name" value="ABC_tran"/>
    <property type="match status" value="1"/>
</dbReference>
<proteinExistence type="predicted"/>